<feature type="binding site" evidence="14">
    <location>
        <position position="273"/>
    </location>
    <ligand>
        <name>ATP</name>
        <dbReference type="ChEBI" id="CHEBI:30616"/>
    </ligand>
</feature>
<dbReference type="GO" id="GO:0071897">
    <property type="term" value="P:DNA biosynthetic process"/>
    <property type="evidence" value="ECO:0007669"/>
    <property type="project" value="InterPro"/>
</dbReference>
<dbReference type="EC" id="6.5.1.1" evidence="14"/>
<dbReference type="GO" id="GO:0003910">
    <property type="term" value="F:DNA ligase (ATP) activity"/>
    <property type="evidence" value="ECO:0007669"/>
    <property type="project" value="UniProtKB-UniRule"/>
</dbReference>
<evidence type="ECO:0000256" key="11">
    <source>
        <dbReference type="ARBA" id="ARBA00023204"/>
    </source>
</evidence>
<dbReference type="InterPro" id="IPR022865">
    <property type="entry name" value="DNA_ligae_ATP-dep_bac/arc"/>
</dbReference>
<dbReference type="GO" id="GO:0006310">
    <property type="term" value="P:DNA recombination"/>
    <property type="evidence" value="ECO:0007669"/>
    <property type="project" value="UniProtKB-UniRule"/>
</dbReference>
<evidence type="ECO:0000256" key="3">
    <source>
        <dbReference type="ARBA" id="ARBA00022618"/>
    </source>
</evidence>
<dbReference type="InterPro" id="IPR016059">
    <property type="entry name" value="DNA_ligase_ATP-dep_CS"/>
</dbReference>
<evidence type="ECO:0000313" key="18">
    <source>
        <dbReference type="EMBL" id="OGK45141.1"/>
    </source>
</evidence>
<dbReference type="PROSITE" id="PS00333">
    <property type="entry name" value="DNA_LIGASE_A2"/>
    <property type="match status" value="1"/>
</dbReference>
<evidence type="ECO:0000256" key="12">
    <source>
        <dbReference type="ARBA" id="ARBA00023306"/>
    </source>
</evidence>
<comment type="caution">
    <text evidence="18">The sequence shown here is derived from an EMBL/GenBank/DDBJ whole genome shotgun (WGS) entry which is preliminary data.</text>
</comment>
<feature type="binding site" evidence="14">
    <location>
        <position position="429"/>
    </location>
    <ligand>
        <name>ATP</name>
        <dbReference type="ChEBI" id="CHEBI:30616"/>
    </ligand>
</feature>
<dbReference type="InterPro" id="IPR000977">
    <property type="entry name" value="DNA_ligase_ATP-dep"/>
</dbReference>
<keyword evidence="6 14" id="KW-0547">Nucleotide-binding</keyword>
<keyword evidence="9 14" id="KW-0460">Magnesium</keyword>
<evidence type="ECO:0000259" key="17">
    <source>
        <dbReference type="PROSITE" id="PS50160"/>
    </source>
</evidence>
<dbReference type="STRING" id="1802060.A2957_03365"/>
<evidence type="ECO:0000313" key="19">
    <source>
        <dbReference type="Proteomes" id="UP000179072"/>
    </source>
</evidence>
<evidence type="ECO:0000256" key="15">
    <source>
        <dbReference type="RuleBase" id="RU004196"/>
    </source>
</evidence>
<comment type="catalytic activity">
    <reaction evidence="13 14">
        <text>ATP + (deoxyribonucleotide)n-3'-hydroxyl + 5'-phospho-(deoxyribonucleotide)m = (deoxyribonucleotide)n+m + AMP + diphosphate.</text>
        <dbReference type="EC" id="6.5.1.1"/>
    </reaction>
</comment>
<keyword evidence="7 14" id="KW-0227">DNA damage</keyword>
<evidence type="ECO:0000256" key="8">
    <source>
        <dbReference type="ARBA" id="ARBA00022840"/>
    </source>
</evidence>
<dbReference type="GO" id="GO:0003677">
    <property type="term" value="F:DNA binding"/>
    <property type="evidence" value="ECO:0007669"/>
    <property type="project" value="InterPro"/>
</dbReference>
<keyword evidence="3 14" id="KW-0132">Cell division</keyword>
<comment type="similarity">
    <text evidence="1 14 15">Belongs to the ATP-dependent DNA ligase family.</text>
</comment>
<evidence type="ECO:0000256" key="5">
    <source>
        <dbReference type="ARBA" id="ARBA00022723"/>
    </source>
</evidence>
<feature type="region of interest" description="Disordered" evidence="16">
    <location>
        <begin position="556"/>
        <end position="578"/>
    </location>
</feature>
<feature type="binding site" evidence="14">
    <location>
        <position position="247"/>
    </location>
    <ligand>
        <name>ATP</name>
        <dbReference type="ChEBI" id="CHEBI:30616"/>
    </ligand>
</feature>
<dbReference type="Pfam" id="PF01068">
    <property type="entry name" value="DNA_ligase_A_M"/>
    <property type="match status" value="1"/>
</dbReference>
<dbReference type="Pfam" id="PF04675">
    <property type="entry name" value="DNA_ligase_A_N"/>
    <property type="match status" value="1"/>
</dbReference>
<dbReference type="Proteomes" id="UP000179072">
    <property type="component" value="Unassembled WGS sequence"/>
</dbReference>
<dbReference type="PANTHER" id="PTHR45674">
    <property type="entry name" value="DNA LIGASE 1/3 FAMILY MEMBER"/>
    <property type="match status" value="1"/>
</dbReference>
<feature type="domain" description="ATP-dependent DNA ligase family profile" evidence="17">
    <location>
        <begin position="331"/>
        <end position="470"/>
    </location>
</feature>
<dbReference type="GO" id="GO:0006273">
    <property type="term" value="P:lagging strand elongation"/>
    <property type="evidence" value="ECO:0007669"/>
    <property type="project" value="TreeGrafter"/>
</dbReference>
<evidence type="ECO:0000256" key="1">
    <source>
        <dbReference type="ARBA" id="ARBA00007572"/>
    </source>
</evidence>
<keyword evidence="11 14" id="KW-0234">DNA repair</keyword>
<dbReference type="Gene3D" id="2.40.50.140">
    <property type="entry name" value="Nucleic acid-binding proteins"/>
    <property type="match status" value="1"/>
</dbReference>
<dbReference type="InterPro" id="IPR012340">
    <property type="entry name" value="NA-bd_OB-fold"/>
</dbReference>
<gene>
    <name evidence="14" type="primary">lig</name>
    <name evidence="18" type="ORF">A2957_03365</name>
</gene>
<proteinExistence type="inferred from homology"/>
<evidence type="ECO:0000256" key="7">
    <source>
        <dbReference type="ARBA" id="ARBA00022763"/>
    </source>
</evidence>
<evidence type="ECO:0000256" key="10">
    <source>
        <dbReference type="ARBA" id="ARBA00023172"/>
    </source>
</evidence>
<dbReference type="HAMAP" id="MF_00407">
    <property type="entry name" value="DNA_ligase"/>
    <property type="match status" value="1"/>
</dbReference>
<keyword evidence="2 14" id="KW-0436">Ligase</keyword>
<dbReference type="GO" id="GO:0005524">
    <property type="term" value="F:ATP binding"/>
    <property type="evidence" value="ECO:0007669"/>
    <property type="project" value="UniProtKB-UniRule"/>
</dbReference>
<protein>
    <recommendedName>
        <fullName evidence="14">Probable DNA ligase</fullName>
        <ecNumber evidence="14">6.5.1.1</ecNumber>
    </recommendedName>
    <alternativeName>
        <fullName evidence="14">Polydeoxyribonucleotide synthase [ATP]</fullName>
    </alternativeName>
</protein>
<feature type="binding site" evidence="14">
    <location>
        <position position="423"/>
    </location>
    <ligand>
        <name>ATP</name>
        <dbReference type="ChEBI" id="CHEBI:30616"/>
    </ligand>
</feature>
<dbReference type="GO" id="GO:0046872">
    <property type="term" value="F:metal ion binding"/>
    <property type="evidence" value="ECO:0007669"/>
    <property type="project" value="UniProtKB-KW"/>
</dbReference>
<organism evidence="18 19">
    <name type="scientific">Candidatus Roizmanbacteria bacterium RIFCSPLOWO2_01_FULL_38_11</name>
    <dbReference type="NCBI Taxonomy" id="1802060"/>
    <lineage>
        <taxon>Bacteria</taxon>
        <taxon>Candidatus Roizmaniibacteriota</taxon>
    </lineage>
</organism>
<dbReference type="InterPro" id="IPR012308">
    <property type="entry name" value="DNA_ligase_ATP-dep_N"/>
</dbReference>
<dbReference type="InterPro" id="IPR050191">
    <property type="entry name" value="ATP-dep_DNA_ligase"/>
</dbReference>
<dbReference type="GO" id="GO:0006281">
    <property type="term" value="P:DNA repair"/>
    <property type="evidence" value="ECO:0007669"/>
    <property type="project" value="UniProtKB-UniRule"/>
</dbReference>
<dbReference type="FunFam" id="1.10.3260.10:FF:000007">
    <property type="entry name" value="DNA ligase"/>
    <property type="match status" value="1"/>
</dbReference>
<dbReference type="AlphaFoldDB" id="A0A1F7IP85"/>
<dbReference type="Pfam" id="PF04679">
    <property type="entry name" value="DNA_ligase_A_C"/>
    <property type="match status" value="1"/>
</dbReference>
<dbReference type="InterPro" id="IPR012310">
    <property type="entry name" value="DNA_ligase_ATP-dep_cent"/>
</dbReference>
<name>A0A1F7IP85_9BACT</name>
<feature type="active site" description="N6-AMP-lysine intermediate" evidence="14">
    <location>
        <position position="249"/>
    </location>
</feature>
<evidence type="ECO:0000256" key="14">
    <source>
        <dbReference type="HAMAP-Rule" id="MF_00407"/>
    </source>
</evidence>
<evidence type="ECO:0000256" key="4">
    <source>
        <dbReference type="ARBA" id="ARBA00022705"/>
    </source>
</evidence>
<dbReference type="EMBL" id="MGAK01000006">
    <property type="protein sequence ID" value="OGK45141.1"/>
    <property type="molecule type" value="Genomic_DNA"/>
</dbReference>
<feature type="binding site" evidence="14">
    <location>
        <position position="254"/>
    </location>
    <ligand>
        <name>ATP</name>
        <dbReference type="ChEBI" id="CHEBI:30616"/>
    </ligand>
</feature>
<evidence type="ECO:0000256" key="9">
    <source>
        <dbReference type="ARBA" id="ARBA00022842"/>
    </source>
</evidence>
<evidence type="ECO:0000256" key="16">
    <source>
        <dbReference type="SAM" id="MobiDB-lite"/>
    </source>
</evidence>
<dbReference type="PROSITE" id="PS50160">
    <property type="entry name" value="DNA_LIGASE_A3"/>
    <property type="match status" value="1"/>
</dbReference>
<dbReference type="NCBIfam" id="TIGR00574">
    <property type="entry name" value="dnl1"/>
    <property type="match status" value="1"/>
</dbReference>
<keyword evidence="8 14" id="KW-0067">ATP-binding</keyword>
<keyword evidence="4 14" id="KW-0235">DNA replication</keyword>
<comment type="function">
    <text evidence="14">DNA ligase that seals nicks in double-stranded DNA during DNA replication, DNA recombination and DNA repair.</text>
</comment>
<dbReference type="InterPro" id="IPR036599">
    <property type="entry name" value="DNA_ligase_N_sf"/>
</dbReference>
<dbReference type="Gene3D" id="3.30.470.30">
    <property type="entry name" value="DNA ligase/mRNA capping enzyme"/>
    <property type="match status" value="1"/>
</dbReference>
<dbReference type="SUPFAM" id="SSF117018">
    <property type="entry name" value="ATP-dependent DNA ligase DNA-binding domain"/>
    <property type="match status" value="1"/>
</dbReference>
<keyword evidence="10 14" id="KW-0233">DNA recombination</keyword>
<comment type="cofactor">
    <cofactor evidence="14">
        <name>Mg(2+)</name>
        <dbReference type="ChEBI" id="CHEBI:18420"/>
    </cofactor>
</comment>
<evidence type="ECO:0000256" key="13">
    <source>
        <dbReference type="ARBA" id="ARBA00034003"/>
    </source>
</evidence>
<keyword evidence="12 14" id="KW-0131">Cell cycle</keyword>
<sequence length="578" mass="66268">MNFKNLSEYFKKIEETPSRLEMTRLLAELFNKIHADEIDKVIYLLQGRLCPTFTKLDFGLGEKMILRAAARSLNIEAKHFMNSYNKIGDIGKTVEEFKKDIMTIGERDMTIVEVFTMLEKIAHASGDGSQEVKIGVLSELIQTLDPLSTRYVVRIPAGTLRLGFSDMTMLDSFSWMVAGNKSLRPTLEKAYQVRPDLGYLGKRIKAKGVQNIDDIEPEVFTPIIMMKAQRLSTIGEIVEKIGESIIEPKYDGFRLQVHYRNHNKQKTVKLFSRSLEDVTYMYPDIVEGVKKEIKAKEIIFEGEAIGFDPYTGNFLPFQQTVQRKRKYDIEEKAQEIPLRMFAFELLFLNGTSCINKPFSERLTTLRKLIKISGDIFKDTLLPTEERKANDKKVIEKMFEEAVSRGLEGIMIKKLDGRYQPGARGWNWIKYKRTHSNKVTDTFDCLVMGYDYGKGDRAKFGIGAFLVGVYDDKSDTFKTVAKVGSGPTEEEWKDIKKRLDRFQTKNKPALYEVHKNTQSDIWVKPSIVVEIQADEITVSPMHSSGYALRFPRLKGMRDDKKPQDATTVSELLEIAKPQK</sequence>
<dbReference type="InterPro" id="IPR012309">
    <property type="entry name" value="DNA_ligase_ATP-dep_C"/>
</dbReference>
<evidence type="ECO:0000256" key="6">
    <source>
        <dbReference type="ARBA" id="ARBA00022741"/>
    </source>
</evidence>
<dbReference type="PANTHER" id="PTHR45674:SF4">
    <property type="entry name" value="DNA LIGASE 1"/>
    <property type="match status" value="1"/>
</dbReference>
<dbReference type="GO" id="GO:0051301">
    <property type="term" value="P:cell division"/>
    <property type="evidence" value="ECO:0007669"/>
    <property type="project" value="UniProtKB-KW"/>
</dbReference>
<dbReference type="Gene3D" id="1.10.3260.10">
    <property type="entry name" value="DNA ligase, ATP-dependent, N-terminal domain"/>
    <property type="match status" value="1"/>
</dbReference>
<dbReference type="SUPFAM" id="SSF56091">
    <property type="entry name" value="DNA ligase/mRNA capping enzyme, catalytic domain"/>
    <property type="match status" value="1"/>
</dbReference>
<feature type="binding site" evidence="14">
    <location>
        <position position="343"/>
    </location>
    <ligand>
        <name>ATP</name>
        <dbReference type="ChEBI" id="CHEBI:30616"/>
    </ligand>
</feature>
<feature type="binding site" evidence="14">
    <location>
        <position position="303"/>
    </location>
    <ligand>
        <name>ATP</name>
        <dbReference type="ChEBI" id="CHEBI:30616"/>
    </ligand>
</feature>
<dbReference type="SUPFAM" id="SSF50249">
    <property type="entry name" value="Nucleic acid-binding proteins"/>
    <property type="match status" value="1"/>
</dbReference>
<dbReference type="CDD" id="cd07901">
    <property type="entry name" value="Adenylation_DNA_ligase_Arch_LigB"/>
    <property type="match status" value="1"/>
</dbReference>
<keyword evidence="5 14" id="KW-0479">Metal-binding</keyword>
<evidence type="ECO:0000256" key="2">
    <source>
        <dbReference type="ARBA" id="ARBA00022598"/>
    </source>
</evidence>
<reference evidence="18 19" key="1">
    <citation type="journal article" date="2016" name="Nat. Commun.">
        <title>Thousands of microbial genomes shed light on interconnected biogeochemical processes in an aquifer system.</title>
        <authorList>
            <person name="Anantharaman K."/>
            <person name="Brown C.T."/>
            <person name="Hug L.A."/>
            <person name="Sharon I."/>
            <person name="Castelle C.J."/>
            <person name="Probst A.J."/>
            <person name="Thomas B.C."/>
            <person name="Singh A."/>
            <person name="Wilkins M.J."/>
            <person name="Karaoz U."/>
            <person name="Brodie E.L."/>
            <person name="Williams K.H."/>
            <person name="Hubbard S.S."/>
            <person name="Banfield J.F."/>
        </authorList>
    </citation>
    <scope>NUCLEOTIDE SEQUENCE [LARGE SCALE GENOMIC DNA]</scope>
</reference>
<accession>A0A1F7IP85</accession>